<feature type="region of interest" description="Disordered" evidence="1">
    <location>
        <begin position="91"/>
        <end position="117"/>
    </location>
</feature>
<dbReference type="Proteomes" id="UP000750711">
    <property type="component" value="Unassembled WGS sequence"/>
</dbReference>
<accession>A0A9P8I7B5</accession>
<keyword evidence="3" id="KW-1185">Reference proteome</keyword>
<name>A0A9P8I7B5_9PEZI</name>
<dbReference type="AlphaFoldDB" id="A0A9P8I7B5"/>
<protein>
    <submittedName>
        <fullName evidence="2">Uncharacterized protein</fullName>
    </submittedName>
</protein>
<evidence type="ECO:0000313" key="3">
    <source>
        <dbReference type="Proteomes" id="UP000750711"/>
    </source>
</evidence>
<reference evidence="2" key="1">
    <citation type="submission" date="2021-03" db="EMBL/GenBank/DDBJ databases">
        <title>Comparative genomics and phylogenomic investigation of the class Geoglossomycetes provide insights into ecological specialization and systematics.</title>
        <authorList>
            <person name="Melie T."/>
            <person name="Pirro S."/>
            <person name="Miller A.N."/>
            <person name="Quandt A."/>
        </authorList>
    </citation>
    <scope>NUCLEOTIDE SEQUENCE</scope>
    <source>
        <strain evidence="2">CAQ_001_2017</strain>
    </source>
</reference>
<organism evidence="2 3">
    <name type="scientific">Trichoglossum hirsutum</name>
    <dbReference type="NCBI Taxonomy" id="265104"/>
    <lineage>
        <taxon>Eukaryota</taxon>
        <taxon>Fungi</taxon>
        <taxon>Dikarya</taxon>
        <taxon>Ascomycota</taxon>
        <taxon>Pezizomycotina</taxon>
        <taxon>Geoglossomycetes</taxon>
        <taxon>Geoglossales</taxon>
        <taxon>Geoglossaceae</taxon>
        <taxon>Trichoglossum</taxon>
    </lineage>
</organism>
<dbReference type="EMBL" id="JAGHQM010001717">
    <property type="protein sequence ID" value="KAH0552899.1"/>
    <property type="molecule type" value="Genomic_DNA"/>
</dbReference>
<proteinExistence type="predicted"/>
<comment type="caution">
    <text evidence="2">The sequence shown here is derived from an EMBL/GenBank/DDBJ whole genome shotgun (WGS) entry which is preliminary data.</text>
</comment>
<evidence type="ECO:0000256" key="1">
    <source>
        <dbReference type="SAM" id="MobiDB-lite"/>
    </source>
</evidence>
<evidence type="ECO:0000313" key="2">
    <source>
        <dbReference type="EMBL" id="KAH0552899.1"/>
    </source>
</evidence>
<gene>
    <name evidence="2" type="ORF">GP486_006902</name>
</gene>
<sequence>MHNLPALAATYIQPSEHYAYNVSGVAYDHLIQDCKEFRVLHIRGTSSKPLSQQNGITRPSLIPTARELSENEELEATLWVDMMPSTAERYSMKSLSDQRKKAKEKGKKAGGQGTKRLKGSSIADARDFAILPFDPTALCIVVSMRKELMVKFYALVNPEMDLCYGFNVSMEHVFYFPEFRDDSLMATEEKRGTWNRKILNHIRAVSKDGATKFARRYDTAKLSVSWKFSLGNKVQSLVVSYTLAPSRWILEQLAEVLKAADSDLSHCSPITNAALHKLVSIKKDFTIHDTEKVIQECIDLWSELRELGLEAEGILALSKGLRDS</sequence>